<dbReference type="EMBL" id="QORL01000041">
    <property type="protein sequence ID" value="TFF72699.1"/>
    <property type="molecule type" value="Genomic_DNA"/>
</dbReference>
<dbReference type="AlphaFoldDB" id="A0A5F0K7E5"/>
<keyword evidence="1" id="KW-0812">Transmembrane</keyword>
<dbReference type="RefSeq" id="WP_134696640.1">
    <property type="nucleotide sequence ID" value="NZ_QORJ01000038.1"/>
</dbReference>
<keyword evidence="1" id="KW-1133">Transmembrane helix</keyword>
<sequence length="551" mass="60717">MHNINIFIKENVIQISHNGLLIAPDIPEKKLNNAAKSMNLEDTIGSVIALLDSTLFGSGKDGLAFTGEKMVYKPAFESPEVVNFSDLETAEYVRNVTNNDKGKEKITEYTIITRKDGSSFKVEHISECNLEKLAEFLNTISSQFDTFEEEDQLVSLSEMSEELKVAYLKVIVNMAYSDDGEVDKDEFSQILLLMTRLELSSESRFVLREYITTAGVLESLESLIQKIDDTCPPSHNKAVKISLVKDLFSVFMSVNDGQHDNFTFFKDNNYLFNVSDDEVELIIAALKLDFKMLSDDFSDDALTRGMKELGAKAAAVGVPLAAVYLSGSVVGMSAAGLTSGLATLGLGGVLGFSSMATGIGVAVLLGLGAYKGIKHLTGANELDKTKRRELMLNEVIKQTQATVSHLMEDINFITIKLNETILSHGVQDEKVKLLLQKVKLLTSAGNVLTQKGDATQSKCFKLKCPKELNHEKLQSLTREATKQQIYTVIMSFYEVKTVEREQEGVPVTAQVLALKQNISTLDMEKLAKIFEAIGYFNAADVIKGKLLGMFS</sequence>
<dbReference type="SUPFAM" id="SSF158682">
    <property type="entry name" value="TerB-like"/>
    <property type="match status" value="1"/>
</dbReference>
<dbReference type="Proteomes" id="UP000297720">
    <property type="component" value="Unassembled WGS sequence"/>
</dbReference>
<reference evidence="3 5" key="1">
    <citation type="submission" date="2018-06" db="EMBL/GenBank/DDBJ databases">
        <title>Occurrence of a novel blaKPC-2- and qnrS2- harbouring IncP6 plasmid from Aeromonas taiwanensis isolates recovered from the river sediments.</title>
        <authorList>
            <person name="Zheng B."/>
            <person name="Yu X."/>
            <person name="Xiao Y."/>
        </authorList>
    </citation>
    <scope>NUCLEOTIDE SEQUENCE [LARGE SCALE GENOMIC DNA]</scope>
    <source>
        <strain evidence="2 4">1713</strain>
        <strain evidence="3 5">198</strain>
    </source>
</reference>
<keyword evidence="4" id="KW-1185">Reference proteome</keyword>
<evidence type="ECO:0000313" key="5">
    <source>
        <dbReference type="Proteomes" id="UP000297914"/>
    </source>
</evidence>
<feature type="transmembrane region" description="Helical" evidence="1">
    <location>
        <begin position="341"/>
        <end position="367"/>
    </location>
</feature>
<evidence type="ECO:0000313" key="4">
    <source>
        <dbReference type="Proteomes" id="UP000297720"/>
    </source>
</evidence>
<evidence type="ECO:0000313" key="2">
    <source>
        <dbReference type="EMBL" id="TFF72699.1"/>
    </source>
</evidence>
<dbReference type="EMBL" id="QORK01000041">
    <property type="protein sequence ID" value="TFF76434.1"/>
    <property type="molecule type" value="Genomic_DNA"/>
</dbReference>
<comment type="caution">
    <text evidence="3">The sequence shown here is derived from an EMBL/GenBank/DDBJ whole genome shotgun (WGS) entry which is preliminary data.</text>
</comment>
<organism evidence="3 5">
    <name type="scientific">Aeromonas taiwanensis</name>
    <dbReference type="NCBI Taxonomy" id="633417"/>
    <lineage>
        <taxon>Bacteria</taxon>
        <taxon>Pseudomonadati</taxon>
        <taxon>Pseudomonadota</taxon>
        <taxon>Gammaproteobacteria</taxon>
        <taxon>Aeromonadales</taxon>
        <taxon>Aeromonadaceae</taxon>
        <taxon>Aeromonas</taxon>
    </lineage>
</organism>
<evidence type="ECO:0000256" key="1">
    <source>
        <dbReference type="SAM" id="Phobius"/>
    </source>
</evidence>
<keyword evidence="1" id="KW-0472">Membrane</keyword>
<protein>
    <submittedName>
        <fullName evidence="3">Uncharacterized protein</fullName>
    </submittedName>
</protein>
<gene>
    <name evidence="2" type="ORF">DRM93_16680</name>
    <name evidence="3" type="ORF">DRM94_16680</name>
</gene>
<name>A0A5F0K7E5_9GAMM</name>
<accession>A0A5F0K7E5</accession>
<dbReference type="InterPro" id="IPR029024">
    <property type="entry name" value="TerB-like"/>
</dbReference>
<dbReference type="OrthoDB" id="2086240at2"/>
<dbReference type="Gene3D" id="1.10.3680.10">
    <property type="entry name" value="TerB-like"/>
    <property type="match status" value="1"/>
</dbReference>
<feature type="transmembrane region" description="Helical" evidence="1">
    <location>
        <begin position="313"/>
        <end position="335"/>
    </location>
</feature>
<evidence type="ECO:0000313" key="3">
    <source>
        <dbReference type="EMBL" id="TFF76434.1"/>
    </source>
</evidence>
<dbReference type="Proteomes" id="UP000297914">
    <property type="component" value="Unassembled WGS sequence"/>
</dbReference>
<proteinExistence type="predicted"/>